<dbReference type="OrthoDB" id="2501249at2759"/>
<comment type="caution">
    <text evidence="5">The sequence shown here is derived from an EMBL/GenBank/DDBJ whole genome shotgun (WGS) entry which is preliminary data.</text>
</comment>
<accession>A0A1J8QIX0</accession>
<dbReference type="Pfam" id="PF01165">
    <property type="entry name" value="Ribosomal_S21"/>
    <property type="match status" value="1"/>
</dbReference>
<dbReference type="InterPro" id="IPR052837">
    <property type="entry name" value="Mitoribosomal_bS21"/>
</dbReference>
<evidence type="ECO:0000256" key="3">
    <source>
        <dbReference type="ARBA" id="ARBA00023274"/>
    </source>
</evidence>
<keyword evidence="2" id="KW-0689">Ribosomal protein</keyword>
<dbReference type="PANTHER" id="PTHR41237:SF1">
    <property type="entry name" value="SMALL RIBOSOMAL SUBUNIT PROTEIN BS21M"/>
    <property type="match status" value="1"/>
</dbReference>
<dbReference type="InterPro" id="IPR001911">
    <property type="entry name" value="Ribosomal_bS21"/>
</dbReference>
<dbReference type="AlphaFoldDB" id="A0A1J8QIX0"/>
<evidence type="ECO:0000313" key="5">
    <source>
        <dbReference type="EMBL" id="OJA21614.1"/>
    </source>
</evidence>
<name>A0A1J8QIX0_9AGAM</name>
<protein>
    <submittedName>
        <fullName evidence="5">Uncharacterized protein</fullName>
    </submittedName>
</protein>
<dbReference type="GO" id="GO:1990904">
    <property type="term" value="C:ribonucleoprotein complex"/>
    <property type="evidence" value="ECO:0007669"/>
    <property type="project" value="UniProtKB-KW"/>
</dbReference>
<keyword evidence="3" id="KW-0687">Ribonucleoprotein</keyword>
<evidence type="ECO:0000313" key="6">
    <source>
        <dbReference type="Proteomes" id="UP000183567"/>
    </source>
</evidence>
<dbReference type="EMBL" id="LVVM01000080">
    <property type="protein sequence ID" value="OJA21614.1"/>
    <property type="molecule type" value="Genomic_DNA"/>
</dbReference>
<dbReference type="GO" id="GO:0003735">
    <property type="term" value="F:structural constituent of ribosome"/>
    <property type="evidence" value="ECO:0007669"/>
    <property type="project" value="InterPro"/>
</dbReference>
<evidence type="ECO:0000256" key="1">
    <source>
        <dbReference type="ARBA" id="ARBA00006640"/>
    </source>
</evidence>
<keyword evidence="6" id="KW-1185">Reference proteome</keyword>
<dbReference type="STRING" id="180088.A0A1J8QIX0"/>
<dbReference type="Proteomes" id="UP000183567">
    <property type="component" value="Unassembled WGS sequence"/>
</dbReference>
<dbReference type="GO" id="GO:0006412">
    <property type="term" value="P:translation"/>
    <property type="evidence" value="ECO:0007669"/>
    <property type="project" value="InterPro"/>
</dbReference>
<evidence type="ECO:0000256" key="4">
    <source>
        <dbReference type="SAM" id="MobiDB-lite"/>
    </source>
</evidence>
<evidence type="ECO:0000256" key="2">
    <source>
        <dbReference type="ARBA" id="ARBA00022980"/>
    </source>
</evidence>
<dbReference type="GO" id="GO:0005840">
    <property type="term" value="C:ribosome"/>
    <property type="evidence" value="ECO:0007669"/>
    <property type="project" value="UniProtKB-KW"/>
</dbReference>
<reference evidence="5 6" key="1">
    <citation type="submission" date="2016-03" db="EMBL/GenBank/DDBJ databases">
        <title>Comparative genomics of the ectomycorrhizal sister species Rhizopogon vinicolor and Rhizopogon vesiculosus (Basidiomycota: Boletales) reveals a divergence of the mating type B locus.</title>
        <authorList>
            <person name="Mujic A.B."/>
            <person name="Kuo A."/>
            <person name="Tritt A."/>
            <person name="Lipzen A."/>
            <person name="Chen C."/>
            <person name="Johnson J."/>
            <person name="Sharma A."/>
            <person name="Barry K."/>
            <person name="Grigoriev I.V."/>
            <person name="Spatafora J.W."/>
        </authorList>
    </citation>
    <scope>NUCLEOTIDE SEQUENCE [LARGE SCALE GENOMIC DNA]</scope>
    <source>
        <strain evidence="5 6">AM-OR11-056</strain>
    </source>
</reference>
<dbReference type="PANTHER" id="PTHR41237">
    <property type="entry name" value="37S RIBOSOMAL PROTEIN MRP21, MITOCHONDRIAL"/>
    <property type="match status" value="1"/>
</dbReference>
<organism evidence="5 6">
    <name type="scientific">Rhizopogon vesiculosus</name>
    <dbReference type="NCBI Taxonomy" id="180088"/>
    <lineage>
        <taxon>Eukaryota</taxon>
        <taxon>Fungi</taxon>
        <taxon>Dikarya</taxon>
        <taxon>Basidiomycota</taxon>
        <taxon>Agaricomycotina</taxon>
        <taxon>Agaricomycetes</taxon>
        <taxon>Agaricomycetidae</taxon>
        <taxon>Boletales</taxon>
        <taxon>Suillineae</taxon>
        <taxon>Rhizopogonaceae</taxon>
        <taxon>Rhizopogon</taxon>
    </lineage>
</organism>
<comment type="similarity">
    <text evidence="1">Belongs to the bacterial ribosomal protein bS21 family.</text>
</comment>
<proteinExistence type="inferred from homology"/>
<feature type="compositionally biased region" description="Basic residues" evidence="4">
    <location>
        <begin position="131"/>
        <end position="143"/>
    </location>
</feature>
<gene>
    <name evidence="5" type="ORF">AZE42_01665</name>
</gene>
<sequence>MSWLRGLAPATLSSTAKGVLSPRPNLSFRMLSNAAHSPKMLDKAAKARNNVVMSQWASLQETIDRTAGTAQTKPKTPDEIWADRSQSNTFHAPADPFTGRRVFVTGDLGEAFRRLQTRLRRNRVPQEVSRQKRHEKKGVKRRRLSSERWRRVFANEVRKKVQLVSTIRRRGAY</sequence>
<feature type="region of interest" description="Disordered" evidence="4">
    <location>
        <begin position="123"/>
        <end position="144"/>
    </location>
</feature>